<dbReference type="HOGENOM" id="CLU_1001023_0_0_1"/>
<dbReference type="OrthoDB" id="5145785at2759"/>
<dbReference type="EMBL" id="JPKY01000013">
    <property type="protein sequence ID" value="KFH47073.1"/>
    <property type="molecule type" value="Genomic_DNA"/>
</dbReference>
<protein>
    <submittedName>
        <fullName evidence="2">Uncharacterized protein</fullName>
    </submittedName>
</protein>
<evidence type="ECO:0000256" key="1">
    <source>
        <dbReference type="SAM" id="MobiDB-lite"/>
    </source>
</evidence>
<evidence type="ECO:0000313" key="3">
    <source>
        <dbReference type="Proteomes" id="UP000029964"/>
    </source>
</evidence>
<dbReference type="STRING" id="857340.A0A086TCJ1"/>
<organism evidence="2 3">
    <name type="scientific">Hapsidospora chrysogenum (strain ATCC 11550 / CBS 779.69 / DSM 880 / IAM 14645 / JCM 23072 / IMI 49137)</name>
    <name type="common">Acremonium chrysogenum</name>
    <dbReference type="NCBI Taxonomy" id="857340"/>
    <lineage>
        <taxon>Eukaryota</taxon>
        <taxon>Fungi</taxon>
        <taxon>Dikarya</taxon>
        <taxon>Ascomycota</taxon>
        <taxon>Pezizomycotina</taxon>
        <taxon>Sordariomycetes</taxon>
        <taxon>Hypocreomycetidae</taxon>
        <taxon>Hypocreales</taxon>
        <taxon>Bionectriaceae</taxon>
        <taxon>Hapsidospora</taxon>
    </lineage>
</organism>
<dbReference type="Proteomes" id="UP000029964">
    <property type="component" value="Unassembled WGS sequence"/>
</dbReference>
<evidence type="ECO:0000313" key="2">
    <source>
        <dbReference type="EMBL" id="KFH47073.1"/>
    </source>
</evidence>
<proteinExistence type="predicted"/>
<accession>A0A086TCJ1</accession>
<sequence length="278" mass="31814">MHAQTHSTFCTGLPAEIRSQIQIHYLGEHLRAAAIQGPRDRHNPTQLDDVDVPTHRFSTPPSPLSLSCKLMRREMRDSSGPTAPGGLAVFCVAPSREFGEPRMGLAAEGHFTWQRVRRLLFFNELGHPEAGSWLVRLADVLKAASDLTTLEMEWNPRMHVIRGLFARRVMRVVSEHPSLHVIRIRGNVPRPWVREMAAMPGKKVVVEDMLWEVRDPEGERKLEMEEERRIFEMQGAHKEQLHEFHMQDLKRTLDGVAEQEGLGQRRSRLMICSNCSVL</sequence>
<name>A0A086TCJ1_HAPC1</name>
<comment type="caution">
    <text evidence="2">The sequence shown here is derived from an EMBL/GenBank/DDBJ whole genome shotgun (WGS) entry which is preliminary data.</text>
</comment>
<dbReference type="AlphaFoldDB" id="A0A086TCJ1"/>
<reference evidence="3" key="1">
    <citation type="journal article" date="2014" name="Genome Announc.">
        <title>Genome sequence and annotation of Acremonium chrysogenum, producer of the beta-lactam antibiotic cephalosporin C.</title>
        <authorList>
            <person name="Terfehr D."/>
            <person name="Dahlmann T.A."/>
            <person name="Specht T."/>
            <person name="Zadra I."/>
            <person name="Kuernsteiner H."/>
            <person name="Kueck U."/>
        </authorList>
    </citation>
    <scope>NUCLEOTIDE SEQUENCE [LARGE SCALE GENOMIC DNA]</scope>
    <source>
        <strain evidence="3">ATCC 11550 / CBS 779.69 / DSM 880 / IAM 14645 / JCM 23072 / IMI 49137</strain>
    </source>
</reference>
<keyword evidence="3" id="KW-1185">Reference proteome</keyword>
<feature type="region of interest" description="Disordered" evidence="1">
    <location>
        <begin position="37"/>
        <end position="63"/>
    </location>
</feature>
<gene>
    <name evidence="2" type="ORF">ACRE_021210</name>
</gene>